<evidence type="ECO:0000313" key="1">
    <source>
        <dbReference type="EMBL" id="KZS01012.1"/>
    </source>
</evidence>
<evidence type="ECO:0000313" key="2">
    <source>
        <dbReference type="Proteomes" id="UP000076858"/>
    </source>
</evidence>
<comment type="caution">
    <text evidence="1">The sequence shown here is derived from an EMBL/GenBank/DDBJ whole genome shotgun (WGS) entry which is preliminary data.</text>
</comment>
<reference evidence="1 2" key="1">
    <citation type="submission" date="2016-03" db="EMBL/GenBank/DDBJ databases">
        <title>EvidentialGene: Evidence-directed Construction of Genes on Genomes.</title>
        <authorList>
            <person name="Gilbert D.G."/>
            <person name="Choi J.-H."/>
            <person name="Mockaitis K."/>
            <person name="Colbourne J."/>
            <person name="Pfrender M."/>
        </authorList>
    </citation>
    <scope>NUCLEOTIDE SEQUENCE [LARGE SCALE GENOMIC DNA]</scope>
    <source>
        <strain evidence="1 2">Xinb3</strain>
        <tissue evidence="1">Complete organism</tissue>
    </source>
</reference>
<sequence>MLTRKKKKKRVACAKYLSASVSVSLLEPVVVSWLERDGRADELRLPGLPPPAPSAAGVIPVWLLVPVEDEVDAFLPAPPRAAGTLACILLPVCWPLSDCRCPLPSSIAADRADREPKLG</sequence>
<protein>
    <submittedName>
        <fullName evidence="1">Uncharacterized protein</fullName>
    </submittedName>
</protein>
<proteinExistence type="predicted"/>
<accession>A0A164I8Z7</accession>
<gene>
    <name evidence="1" type="ORF">APZ42_002459</name>
</gene>
<dbReference type="EMBL" id="LRGB01007860">
    <property type="protein sequence ID" value="KZS01012.1"/>
    <property type="molecule type" value="Genomic_DNA"/>
</dbReference>
<name>A0A164I8Z7_9CRUS</name>
<organism evidence="1 2">
    <name type="scientific">Daphnia magna</name>
    <dbReference type="NCBI Taxonomy" id="35525"/>
    <lineage>
        <taxon>Eukaryota</taxon>
        <taxon>Metazoa</taxon>
        <taxon>Ecdysozoa</taxon>
        <taxon>Arthropoda</taxon>
        <taxon>Crustacea</taxon>
        <taxon>Branchiopoda</taxon>
        <taxon>Diplostraca</taxon>
        <taxon>Cladocera</taxon>
        <taxon>Anomopoda</taxon>
        <taxon>Daphniidae</taxon>
        <taxon>Daphnia</taxon>
    </lineage>
</organism>
<dbReference type="AlphaFoldDB" id="A0A164I8Z7"/>
<keyword evidence="2" id="KW-1185">Reference proteome</keyword>
<dbReference type="Proteomes" id="UP000076858">
    <property type="component" value="Unassembled WGS sequence"/>
</dbReference>